<dbReference type="GO" id="GO:0005886">
    <property type="term" value="C:plasma membrane"/>
    <property type="evidence" value="ECO:0007669"/>
    <property type="project" value="TreeGrafter"/>
</dbReference>
<comment type="caution">
    <text evidence="2">The sequence shown here is derived from an EMBL/GenBank/DDBJ whole genome shotgun (WGS) entry which is preliminary data.</text>
</comment>
<feature type="transmembrane region" description="Helical" evidence="1">
    <location>
        <begin position="338"/>
        <end position="357"/>
    </location>
</feature>
<dbReference type="Gene3D" id="3.30.2090.10">
    <property type="entry name" value="Multidrug efflux transporter AcrB TolC docking domain, DN and DC subdomains"/>
    <property type="match status" value="2"/>
</dbReference>
<keyword evidence="1" id="KW-1133">Transmembrane helix</keyword>
<feature type="transmembrane region" description="Helical" evidence="1">
    <location>
        <begin position="364"/>
        <end position="384"/>
    </location>
</feature>
<dbReference type="PANTHER" id="PTHR32063">
    <property type="match status" value="1"/>
</dbReference>
<proteinExistence type="predicted"/>
<sequence length="1021" mass="114728">MVRFLLHRPIAVLITTFALMALGLVTFNQIPVSLLPDIAIPEITVQVSYPNASARELQKTIIKPLRNQLQQVNHLSDLEAETQDGLAIIKLRFDFGTNINLAYIETNEKIDGIMGQLPREIERPKVIKAGAGDIPVFNLNVTQKGQIDGLGLQLSEFCENVLRRRIEQMKEVSLVDMTGLSKPEVIIIPDRSKLQSLGITEQILTQTLQKNNIELGNLLVKDGQYQYNIRFASTLKTQADIENIYLKIGDIQKGGERVLQLKDLAKISIQEQKLRGLYTFNGKRAVCLSIIKQSDTQLLKLRKELNAQIEHFKEDYPTLEFSISQDQTELLDLSISNLIGNILFGGLCTFVMIFFFMNDLKTPILIGIVIPVSLVVTFLCFYLFHISINIVSLAGLVLGIGEIIDSAIIVIENIEQYREEGHPLDEACIDGTQEVIMPLFTSILTNSAVFLPLIFISGIAGALFFDQAIAVSLSLGISLLCSYTLIPVLYRLFYLKEERLKGFVPKKITWLMRQSERIYDGLLNLVFRQKLLMLGFFILLIVIIIPVFKSLDKRGMPIISRTELEAKIDWNEAITIEENNRRVNQIIDQIAPNTDKNLTISAFVGQQQFLLNRELQQNFNESLLSIKVKSNKEFEQTKKEVEDLIKVKYPNAIASFGAAKNVFEALFNTSEAPLQARIVSNNKAEVPDIQMITQVYHQLNQQGFITSLPSQQSRVYIQVLTEKILYYDVDYERIVEVLKTIFNENNLGSLKAEQKYIPILLGSNSQHIDALIQNATVLSNKGQILPIKELISISNQKDYKSFFSGKNGDFIPFDFNLANQEIPKAQSEIQNTILKNANLSVSFTGGYFRNLGFVKELGIIILVAIALLYFILTAQFESLVQPLIVMLTIAFGLTGAMVLLFFAGNSINIMSAIGMIVLIGILDNDSILKIDTMNRSKDTMSLIDAIKLSGKRRLKSQLMTFLTTILGLFPILFSSGLGAELQKPLALSVIGGMCLGLFISLSFIPLIYWFMYSRRVAVDSR</sequence>
<dbReference type="EMBL" id="QGGO01000038">
    <property type="protein sequence ID" value="PWK17074.1"/>
    <property type="molecule type" value="Genomic_DNA"/>
</dbReference>
<feature type="transmembrane region" description="Helical" evidence="1">
    <location>
        <begin position="443"/>
        <end position="465"/>
    </location>
</feature>
<dbReference type="Proteomes" id="UP000245489">
    <property type="component" value="Unassembled WGS sequence"/>
</dbReference>
<protein>
    <submittedName>
        <fullName evidence="2">Multidrug efflux pump subunit AcrB</fullName>
    </submittedName>
</protein>
<keyword evidence="1" id="KW-0472">Membrane</keyword>
<name>A0A316DG38_9BACT</name>
<accession>A0A316DG38</accession>
<dbReference type="Gene3D" id="3.30.70.1320">
    <property type="entry name" value="Multidrug efflux transporter AcrB pore domain like"/>
    <property type="match status" value="1"/>
</dbReference>
<organism evidence="2 3">
    <name type="scientific">Arcicella aurantiaca</name>
    <dbReference type="NCBI Taxonomy" id="591202"/>
    <lineage>
        <taxon>Bacteria</taxon>
        <taxon>Pseudomonadati</taxon>
        <taxon>Bacteroidota</taxon>
        <taxon>Cytophagia</taxon>
        <taxon>Cytophagales</taxon>
        <taxon>Flectobacillaceae</taxon>
        <taxon>Arcicella</taxon>
    </lineage>
</organism>
<dbReference type="OrthoDB" id="9798415at2"/>
<dbReference type="SUPFAM" id="SSF82693">
    <property type="entry name" value="Multidrug efflux transporter AcrB pore domain, PN1, PN2, PC1 and PC2 subdomains"/>
    <property type="match status" value="2"/>
</dbReference>
<dbReference type="Gene3D" id="1.20.1640.10">
    <property type="entry name" value="Multidrug efflux transporter AcrB transmembrane domain"/>
    <property type="match status" value="2"/>
</dbReference>
<evidence type="ECO:0000313" key="3">
    <source>
        <dbReference type="Proteomes" id="UP000245489"/>
    </source>
</evidence>
<dbReference type="PANTHER" id="PTHR32063:SF0">
    <property type="entry name" value="SWARMING MOTILITY PROTEIN SWRC"/>
    <property type="match status" value="1"/>
</dbReference>
<dbReference type="Pfam" id="PF00873">
    <property type="entry name" value="ACR_tran"/>
    <property type="match status" value="1"/>
</dbReference>
<reference evidence="2 3" key="1">
    <citation type="submission" date="2018-05" db="EMBL/GenBank/DDBJ databases">
        <title>Genomic Encyclopedia of Archaeal and Bacterial Type Strains, Phase II (KMG-II): from individual species to whole genera.</title>
        <authorList>
            <person name="Goeker M."/>
        </authorList>
    </citation>
    <scope>NUCLEOTIDE SEQUENCE [LARGE SCALE GENOMIC DNA]</scope>
    <source>
        <strain evidence="2 3">DSM 22214</strain>
    </source>
</reference>
<dbReference type="PRINTS" id="PR00702">
    <property type="entry name" value="ACRIFLAVINRP"/>
</dbReference>
<feature type="transmembrane region" description="Helical" evidence="1">
    <location>
        <begin position="857"/>
        <end position="876"/>
    </location>
</feature>
<dbReference type="InterPro" id="IPR027463">
    <property type="entry name" value="AcrB_DN_DC_subdom"/>
</dbReference>
<feature type="transmembrane region" description="Helical" evidence="1">
    <location>
        <begin position="985"/>
        <end position="1011"/>
    </location>
</feature>
<dbReference type="InterPro" id="IPR001036">
    <property type="entry name" value="Acrflvin-R"/>
</dbReference>
<dbReference type="SUPFAM" id="SSF82866">
    <property type="entry name" value="Multidrug efflux transporter AcrB transmembrane domain"/>
    <property type="match status" value="2"/>
</dbReference>
<feature type="transmembrane region" description="Helical" evidence="1">
    <location>
        <begin position="883"/>
        <end position="903"/>
    </location>
</feature>
<keyword evidence="1" id="KW-0812">Transmembrane</keyword>
<feature type="transmembrane region" description="Helical" evidence="1">
    <location>
        <begin position="471"/>
        <end position="493"/>
    </location>
</feature>
<dbReference type="Gene3D" id="3.30.70.1440">
    <property type="entry name" value="Multidrug efflux transporter AcrB pore domain"/>
    <property type="match status" value="1"/>
</dbReference>
<dbReference type="RefSeq" id="WP_109745174.1">
    <property type="nucleotide sequence ID" value="NZ_QGGO01000038.1"/>
</dbReference>
<dbReference type="AlphaFoldDB" id="A0A316DG38"/>
<gene>
    <name evidence="2" type="ORF">LV89_04525</name>
</gene>
<feature type="transmembrane region" description="Helical" evidence="1">
    <location>
        <begin position="958"/>
        <end position="979"/>
    </location>
</feature>
<evidence type="ECO:0000313" key="2">
    <source>
        <dbReference type="EMBL" id="PWK17074.1"/>
    </source>
</evidence>
<dbReference type="GO" id="GO:0042910">
    <property type="term" value="F:xenobiotic transmembrane transporter activity"/>
    <property type="evidence" value="ECO:0007669"/>
    <property type="project" value="TreeGrafter"/>
</dbReference>
<keyword evidence="3" id="KW-1185">Reference proteome</keyword>
<feature type="transmembrane region" description="Helical" evidence="1">
    <location>
        <begin position="531"/>
        <end position="548"/>
    </location>
</feature>
<dbReference type="SUPFAM" id="SSF82714">
    <property type="entry name" value="Multidrug efflux transporter AcrB TolC docking domain, DN and DC subdomains"/>
    <property type="match status" value="1"/>
</dbReference>
<evidence type="ECO:0000256" key="1">
    <source>
        <dbReference type="SAM" id="Phobius"/>
    </source>
</evidence>
<dbReference type="Gene3D" id="3.30.70.1430">
    <property type="entry name" value="Multidrug efflux transporter AcrB pore domain"/>
    <property type="match status" value="2"/>
</dbReference>